<gene>
    <name evidence="2" type="ORF">SFRICE_005837</name>
</gene>
<proteinExistence type="predicted"/>
<dbReference type="AlphaFoldDB" id="A0A2H1WP17"/>
<organism evidence="2">
    <name type="scientific">Spodoptera frugiperda</name>
    <name type="common">Fall armyworm</name>
    <dbReference type="NCBI Taxonomy" id="7108"/>
    <lineage>
        <taxon>Eukaryota</taxon>
        <taxon>Metazoa</taxon>
        <taxon>Ecdysozoa</taxon>
        <taxon>Arthropoda</taxon>
        <taxon>Hexapoda</taxon>
        <taxon>Insecta</taxon>
        <taxon>Pterygota</taxon>
        <taxon>Neoptera</taxon>
        <taxon>Endopterygota</taxon>
        <taxon>Lepidoptera</taxon>
        <taxon>Glossata</taxon>
        <taxon>Ditrysia</taxon>
        <taxon>Noctuoidea</taxon>
        <taxon>Noctuidae</taxon>
        <taxon>Amphipyrinae</taxon>
        <taxon>Spodoptera</taxon>
    </lineage>
</organism>
<protein>
    <submittedName>
        <fullName evidence="2">SFRICE_005837</fullName>
    </submittedName>
</protein>
<sequence length="293" mass="32967">MVIALTLKEEGKPDSVRCSPLIQPPLTTDRRLSPEVSSLALLKLTWSLTLTLELKTGYLAYLFMSMSFRYFGTVASAMITDELDYYSGGCLRADQSVYLLSSSSPKYRKLIYINKHGKCPVFSSNVVSLLPSTGHISRLRATTEKISKNRKKPSNNSPDPGIEPETPCPAIALATTRPTRQSLLIFSCVMGAFTSIKVHMHMTLRPETTFVDLTKSCYVWESNLLPVRGSQLPSHRTNRASDSRRRYTEIHIIARNDTVQCTPTFHNWCCKSQVIGGEPIAVYRVHFQTLCYY</sequence>
<reference evidence="2" key="1">
    <citation type="submission" date="2016-07" db="EMBL/GenBank/DDBJ databases">
        <authorList>
            <person name="Bretaudeau A."/>
        </authorList>
    </citation>
    <scope>NUCLEOTIDE SEQUENCE</scope>
    <source>
        <strain evidence="2">Rice</strain>
        <tissue evidence="2">Whole body</tissue>
    </source>
</reference>
<dbReference type="EMBL" id="ODYU01009621">
    <property type="protein sequence ID" value="SOQ54184.1"/>
    <property type="molecule type" value="Genomic_DNA"/>
</dbReference>
<evidence type="ECO:0000313" key="2">
    <source>
        <dbReference type="EMBL" id="SOQ54184.1"/>
    </source>
</evidence>
<evidence type="ECO:0000256" key="1">
    <source>
        <dbReference type="SAM" id="MobiDB-lite"/>
    </source>
</evidence>
<feature type="region of interest" description="Disordered" evidence="1">
    <location>
        <begin position="141"/>
        <end position="168"/>
    </location>
</feature>
<name>A0A2H1WP17_SPOFR</name>
<accession>A0A2H1WP17</accession>